<comment type="caution">
    <text evidence="4">The sequence shown here is derived from an EMBL/GenBank/DDBJ whole genome shotgun (WGS) entry which is preliminary data.</text>
</comment>
<feature type="chain" id="PRO_5045953228" description="Sialate O-acetylesterase domain-containing protein" evidence="2">
    <location>
        <begin position="20"/>
        <end position="657"/>
    </location>
</feature>
<keyword evidence="2" id="KW-0732">Signal</keyword>
<feature type="signal peptide" evidence="2">
    <location>
        <begin position="1"/>
        <end position="19"/>
    </location>
</feature>
<organism evidence="4 5">
    <name type="scientific">Niastella soli</name>
    <dbReference type="NCBI Taxonomy" id="2821487"/>
    <lineage>
        <taxon>Bacteria</taxon>
        <taxon>Pseudomonadati</taxon>
        <taxon>Bacteroidota</taxon>
        <taxon>Chitinophagia</taxon>
        <taxon>Chitinophagales</taxon>
        <taxon>Chitinophagaceae</taxon>
        <taxon>Niastella</taxon>
    </lineage>
</organism>
<dbReference type="InterPro" id="IPR005181">
    <property type="entry name" value="SASA"/>
</dbReference>
<evidence type="ECO:0000259" key="3">
    <source>
        <dbReference type="Pfam" id="PF03629"/>
    </source>
</evidence>
<dbReference type="InterPro" id="IPR036514">
    <property type="entry name" value="SGNH_hydro_sf"/>
</dbReference>
<dbReference type="EMBL" id="JAGHKO010000004">
    <property type="protein sequence ID" value="MBO9202367.1"/>
    <property type="molecule type" value="Genomic_DNA"/>
</dbReference>
<accession>A0ABS3YWQ7</accession>
<feature type="domain" description="Sialate O-acetylesterase" evidence="3">
    <location>
        <begin position="411"/>
        <end position="528"/>
    </location>
</feature>
<dbReference type="SUPFAM" id="SSF52266">
    <property type="entry name" value="SGNH hydrolase"/>
    <property type="match status" value="1"/>
</dbReference>
<keyword evidence="1" id="KW-0378">Hydrolase</keyword>
<dbReference type="SUPFAM" id="SSF49785">
    <property type="entry name" value="Galactose-binding domain-like"/>
    <property type="match status" value="1"/>
</dbReference>
<dbReference type="RefSeq" id="WP_209140413.1">
    <property type="nucleotide sequence ID" value="NZ_JAGHKO010000004.1"/>
</dbReference>
<sequence length="657" mass="72180">MIKTIVFCSQMLLALNLAAQVKLPTIFGDSMVLQRNAPLSVWGWAAPAETITVQFHQQQRSVKADANGNWQAVMAPEQAGGPYDLQVKGKTTITLHGILMGDVWVCAGQSNMEMPVKGWSQVVNADQEIAAANYPSIRLFTVEKNVQGKPIEEVKGGAWQTCNPQNIPPFSAVGYFFGRALNQQLHVPIGLINSTWGGTDIESWISRKGFESEPYYNWLTAITPEKSTAELTALKDQQMQVYLESLQLNNIDTATIKQWPSVDLDDSKWRPMHVPEVWESQLPGPKFDGVIWYRKEINVEEADAGKPVMLQLAMIDDNDVTYVNGVQVGATEGYNIKRVYNIPGSLLKKGKNIIAVRVQDTGGGGGIYGETDDCALTIDGRKISLAGSWKFRIESMQTSKGIGPNDYPSVLYNGMISPIIKMAIKGAIWYQGENNAGRAYEYRKAMPLLINDWRMRWKQPAMPFYFVQLTSFNSANGNSNKGSNWAELREAQAMATTLPNTGMVVTIDIGEPGDIHPHNKQDVGKRLALLALQKTYGKQGVASGPVYKNMQVNGNSVTIQFTNTDKGLMGVNNEVTGFEVAGADQHFYPAKAAIAGTAVMVSAPEVTTPVAVRYAWADDDSKANLFNGAGLPAAPFRTDNWRSITAENKYAPPLTQK</sequence>
<dbReference type="PANTHER" id="PTHR22901:SF0">
    <property type="entry name" value="SIALATE O-ACETYLESTERASE"/>
    <property type="match status" value="1"/>
</dbReference>
<name>A0ABS3YWQ7_9BACT</name>
<evidence type="ECO:0000256" key="1">
    <source>
        <dbReference type="ARBA" id="ARBA00022801"/>
    </source>
</evidence>
<dbReference type="Proteomes" id="UP000677244">
    <property type="component" value="Unassembled WGS sequence"/>
</dbReference>
<dbReference type="InterPro" id="IPR039329">
    <property type="entry name" value="SIAE"/>
</dbReference>
<proteinExistence type="predicted"/>
<evidence type="ECO:0000313" key="4">
    <source>
        <dbReference type="EMBL" id="MBO9202367.1"/>
    </source>
</evidence>
<reference evidence="4 5" key="1">
    <citation type="submission" date="2021-03" db="EMBL/GenBank/DDBJ databases">
        <title>Assistant Professor.</title>
        <authorList>
            <person name="Huq M.A."/>
        </authorList>
    </citation>
    <scope>NUCLEOTIDE SEQUENCE [LARGE SCALE GENOMIC DNA]</scope>
    <source>
        <strain evidence="4 5">MAH-29</strain>
    </source>
</reference>
<dbReference type="InterPro" id="IPR008979">
    <property type="entry name" value="Galactose-bd-like_sf"/>
</dbReference>
<evidence type="ECO:0000256" key="2">
    <source>
        <dbReference type="SAM" id="SignalP"/>
    </source>
</evidence>
<dbReference type="Pfam" id="PF03629">
    <property type="entry name" value="SASA"/>
    <property type="match status" value="2"/>
</dbReference>
<keyword evidence="5" id="KW-1185">Reference proteome</keyword>
<feature type="domain" description="Sialate O-acetylesterase" evidence="3">
    <location>
        <begin position="102"/>
        <end position="222"/>
    </location>
</feature>
<gene>
    <name evidence="4" type="ORF">J7I42_18925</name>
</gene>
<protein>
    <recommendedName>
        <fullName evidence="3">Sialate O-acetylesterase domain-containing protein</fullName>
    </recommendedName>
</protein>
<dbReference type="PANTHER" id="PTHR22901">
    <property type="entry name" value="SIALATE O-ACETYLESTERASE"/>
    <property type="match status" value="1"/>
</dbReference>
<evidence type="ECO:0000313" key="5">
    <source>
        <dbReference type="Proteomes" id="UP000677244"/>
    </source>
</evidence>
<dbReference type="Gene3D" id="3.40.50.1110">
    <property type="entry name" value="SGNH hydrolase"/>
    <property type="match status" value="2"/>
</dbReference>